<accession>A0A835YFH2</accession>
<proteinExistence type="predicted"/>
<sequence>MVVGPPLWDAAADATAGPLYDTSNATVSVIIPCLNEERLIAHTVRHVREQLHPAPCEVIVVDGGSSDGTVKAAERAGAKVVRASRRGRGLQMNQGAQAASGELLMFLHADTELPADAVTQVRQALAHPRTVLVGFRPLILDGDKPMWFSTANNFGKTWYGPILMRPLSWLRGLRCLFGDQAMTVRAADFAAAGRFREDIPIMEDAELCIALHMAGPADKARHRGRGRVRMLLDSPARTSGRRIAAWGEARANGIFALISILWLAGAPPRELQRVYRRLYTDVR</sequence>
<protein>
    <recommendedName>
        <fullName evidence="6">Glycosyltransferase 2-like domain-containing protein</fullName>
    </recommendedName>
</protein>
<evidence type="ECO:0000256" key="1">
    <source>
        <dbReference type="ARBA" id="ARBA00004236"/>
    </source>
</evidence>
<dbReference type="InterPro" id="IPR001173">
    <property type="entry name" value="Glyco_trans_2-like"/>
</dbReference>
<keyword evidence="8" id="KW-1185">Reference proteome</keyword>
<dbReference type="InterPro" id="IPR029044">
    <property type="entry name" value="Nucleotide-diphossugar_trans"/>
</dbReference>
<comment type="subcellular location">
    <subcellularLocation>
        <location evidence="1">Cell membrane</location>
    </subcellularLocation>
</comment>
<dbReference type="Gene3D" id="3.90.550.10">
    <property type="entry name" value="Spore Coat Polysaccharide Biosynthesis Protein SpsA, Chain A"/>
    <property type="match status" value="1"/>
</dbReference>
<evidence type="ECO:0000313" key="7">
    <source>
        <dbReference type="EMBL" id="KAG2501586.1"/>
    </source>
</evidence>
<reference evidence="7" key="1">
    <citation type="journal article" date="2020" name="bioRxiv">
        <title>Comparative genomics of Chlamydomonas.</title>
        <authorList>
            <person name="Craig R.J."/>
            <person name="Hasan A.R."/>
            <person name="Ness R.W."/>
            <person name="Keightley P.D."/>
        </authorList>
    </citation>
    <scope>NUCLEOTIDE SEQUENCE</scope>
    <source>
        <strain evidence="7">CCAP 11/70</strain>
    </source>
</reference>
<dbReference type="Pfam" id="PF00535">
    <property type="entry name" value="Glycos_transf_2"/>
    <property type="match status" value="1"/>
</dbReference>
<keyword evidence="3" id="KW-0328">Glycosyltransferase</keyword>
<dbReference type="PANTHER" id="PTHR43646:SF2">
    <property type="entry name" value="GLYCOSYLTRANSFERASE 2-LIKE DOMAIN-CONTAINING PROTEIN"/>
    <property type="match status" value="1"/>
</dbReference>
<keyword evidence="5" id="KW-0472">Membrane</keyword>
<evidence type="ECO:0000256" key="5">
    <source>
        <dbReference type="ARBA" id="ARBA00023136"/>
    </source>
</evidence>
<dbReference type="AlphaFoldDB" id="A0A835YFH2"/>
<dbReference type="GO" id="GO:0016757">
    <property type="term" value="F:glycosyltransferase activity"/>
    <property type="evidence" value="ECO:0007669"/>
    <property type="project" value="UniProtKB-KW"/>
</dbReference>
<dbReference type="EMBL" id="JAEHOE010000001">
    <property type="protein sequence ID" value="KAG2501586.1"/>
    <property type="molecule type" value="Genomic_DNA"/>
</dbReference>
<evidence type="ECO:0000259" key="6">
    <source>
        <dbReference type="Pfam" id="PF00535"/>
    </source>
</evidence>
<dbReference type="OrthoDB" id="191769at2759"/>
<dbReference type="SUPFAM" id="SSF53448">
    <property type="entry name" value="Nucleotide-diphospho-sugar transferases"/>
    <property type="match status" value="1"/>
</dbReference>
<evidence type="ECO:0000256" key="2">
    <source>
        <dbReference type="ARBA" id="ARBA00022475"/>
    </source>
</evidence>
<evidence type="ECO:0000256" key="3">
    <source>
        <dbReference type="ARBA" id="ARBA00022676"/>
    </source>
</evidence>
<comment type="caution">
    <text evidence="7">The sequence shown here is derived from an EMBL/GenBank/DDBJ whole genome shotgun (WGS) entry which is preliminary data.</text>
</comment>
<name>A0A835YFH2_9CHLO</name>
<dbReference type="PANTHER" id="PTHR43646">
    <property type="entry name" value="GLYCOSYLTRANSFERASE"/>
    <property type="match status" value="1"/>
</dbReference>
<keyword evidence="4" id="KW-0808">Transferase</keyword>
<feature type="domain" description="Glycosyltransferase 2-like" evidence="6">
    <location>
        <begin position="28"/>
        <end position="183"/>
    </location>
</feature>
<dbReference type="GO" id="GO:0005886">
    <property type="term" value="C:plasma membrane"/>
    <property type="evidence" value="ECO:0007669"/>
    <property type="project" value="UniProtKB-SubCell"/>
</dbReference>
<evidence type="ECO:0000313" key="8">
    <source>
        <dbReference type="Proteomes" id="UP000612055"/>
    </source>
</evidence>
<dbReference type="CDD" id="cd02522">
    <property type="entry name" value="GT_2_like_a"/>
    <property type="match status" value="1"/>
</dbReference>
<dbReference type="InterPro" id="IPR026461">
    <property type="entry name" value="Trfase_2_rSAM/seldom_assoc"/>
</dbReference>
<gene>
    <name evidence="7" type="ORF">HYH03_000091</name>
</gene>
<keyword evidence="2" id="KW-1003">Cell membrane</keyword>
<evidence type="ECO:0000256" key="4">
    <source>
        <dbReference type="ARBA" id="ARBA00022679"/>
    </source>
</evidence>
<organism evidence="7 8">
    <name type="scientific">Edaphochlamys debaryana</name>
    <dbReference type="NCBI Taxonomy" id="47281"/>
    <lineage>
        <taxon>Eukaryota</taxon>
        <taxon>Viridiplantae</taxon>
        <taxon>Chlorophyta</taxon>
        <taxon>core chlorophytes</taxon>
        <taxon>Chlorophyceae</taxon>
        <taxon>CS clade</taxon>
        <taxon>Chlamydomonadales</taxon>
        <taxon>Chlamydomonadales incertae sedis</taxon>
        <taxon>Edaphochlamys</taxon>
    </lineage>
</organism>
<dbReference type="Proteomes" id="UP000612055">
    <property type="component" value="Unassembled WGS sequence"/>
</dbReference>